<dbReference type="PANTHER" id="PTHR19861">
    <property type="entry name" value="WD40 REPEAT PROTEIN SWD2"/>
    <property type="match status" value="1"/>
</dbReference>
<keyword evidence="6" id="KW-1185">Reference proteome</keyword>
<accession>A0A9J6GT84</accession>
<dbReference type="GO" id="GO:0048188">
    <property type="term" value="C:Set1C/COMPASS complex"/>
    <property type="evidence" value="ECO:0007669"/>
    <property type="project" value="TreeGrafter"/>
</dbReference>
<name>A0A9J6GT84_HAELO</name>
<evidence type="ECO:0000256" key="4">
    <source>
        <dbReference type="ARBA" id="ARBA00023242"/>
    </source>
</evidence>
<dbReference type="EMBL" id="JABSTR010000009">
    <property type="protein sequence ID" value="KAH9378690.1"/>
    <property type="molecule type" value="Genomic_DNA"/>
</dbReference>
<organism evidence="5 6">
    <name type="scientific">Haemaphysalis longicornis</name>
    <name type="common">Bush tick</name>
    <dbReference type="NCBI Taxonomy" id="44386"/>
    <lineage>
        <taxon>Eukaryota</taxon>
        <taxon>Metazoa</taxon>
        <taxon>Ecdysozoa</taxon>
        <taxon>Arthropoda</taxon>
        <taxon>Chelicerata</taxon>
        <taxon>Arachnida</taxon>
        <taxon>Acari</taxon>
        <taxon>Parasitiformes</taxon>
        <taxon>Ixodida</taxon>
        <taxon>Ixodoidea</taxon>
        <taxon>Ixodidae</taxon>
        <taxon>Haemaphysalinae</taxon>
        <taxon>Haemaphysalis</taxon>
    </lineage>
</organism>
<dbReference type="Proteomes" id="UP000821853">
    <property type="component" value="Unassembled WGS sequence"/>
</dbReference>
<dbReference type="VEuPathDB" id="VectorBase:HLOH_061176"/>
<evidence type="ECO:0000256" key="3">
    <source>
        <dbReference type="ARBA" id="ARBA00022737"/>
    </source>
</evidence>
<sequence length="155" mass="17798">MNAYVDPNTKKCGVDLNHYMHAAKTGIHRSTKVDETIRYLSLHDNKHILNLPWEAKKMRLIFAVGFNSELVKLYDLRTFDKGPFNIIKPPQDRDGDWTGRKFSRGGKSILISTDGPLIHLIDAFQCKTHLYQMIPGSPVFTEGTIRLTQRRQSKD</sequence>
<gene>
    <name evidence="5" type="ORF">HPB48_004205</name>
</gene>
<dbReference type="OrthoDB" id="27537at2759"/>
<dbReference type="InterPro" id="IPR037867">
    <property type="entry name" value="Swd2/WDR82"/>
</dbReference>
<keyword evidence="4" id="KW-0539">Nucleus</keyword>
<evidence type="ECO:0000256" key="2">
    <source>
        <dbReference type="ARBA" id="ARBA00022574"/>
    </source>
</evidence>
<evidence type="ECO:0000256" key="1">
    <source>
        <dbReference type="ARBA" id="ARBA00004123"/>
    </source>
</evidence>
<proteinExistence type="predicted"/>
<comment type="subcellular location">
    <subcellularLocation>
        <location evidence="1">Nucleus</location>
    </subcellularLocation>
</comment>
<dbReference type="GO" id="GO:0003682">
    <property type="term" value="F:chromatin binding"/>
    <property type="evidence" value="ECO:0007669"/>
    <property type="project" value="TreeGrafter"/>
</dbReference>
<comment type="caution">
    <text evidence="5">The sequence shown here is derived from an EMBL/GenBank/DDBJ whole genome shotgun (WGS) entry which is preliminary data.</text>
</comment>
<dbReference type="AlphaFoldDB" id="A0A9J6GT84"/>
<evidence type="ECO:0000313" key="5">
    <source>
        <dbReference type="EMBL" id="KAH9378690.1"/>
    </source>
</evidence>
<protein>
    <submittedName>
        <fullName evidence="5">Uncharacterized protein</fullName>
    </submittedName>
</protein>
<keyword evidence="2" id="KW-0853">WD repeat</keyword>
<evidence type="ECO:0000313" key="6">
    <source>
        <dbReference type="Proteomes" id="UP000821853"/>
    </source>
</evidence>
<dbReference type="PANTHER" id="PTHR19861:SF0">
    <property type="entry name" value="WD REPEAT-CONTAINING PROTEIN 82"/>
    <property type="match status" value="1"/>
</dbReference>
<keyword evidence="3" id="KW-0677">Repeat</keyword>
<reference evidence="5 6" key="1">
    <citation type="journal article" date="2020" name="Cell">
        <title>Large-Scale Comparative Analyses of Tick Genomes Elucidate Their Genetic Diversity and Vector Capacities.</title>
        <authorList>
            <consortium name="Tick Genome and Microbiome Consortium (TIGMIC)"/>
            <person name="Jia N."/>
            <person name="Wang J."/>
            <person name="Shi W."/>
            <person name="Du L."/>
            <person name="Sun Y."/>
            <person name="Zhan W."/>
            <person name="Jiang J.F."/>
            <person name="Wang Q."/>
            <person name="Zhang B."/>
            <person name="Ji P."/>
            <person name="Bell-Sakyi L."/>
            <person name="Cui X.M."/>
            <person name="Yuan T.T."/>
            <person name="Jiang B.G."/>
            <person name="Yang W.F."/>
            <person name="Lam T.T."/>
            <person name="Chang Q.C."/>
            <person name="Ding S.J."/>
            <person name="Wang X.J."/>
            <person name="Zhu J.G."/>
            <person name="Ruan X.D."/>
            <person name="Zhao L."/>
            <person name="Wei J.T."/>
            <person name="Ye R.Z."/>
            <person name="Que T.C."/>
            <person name="Du C.H."/>
            <person name="Zhou Y.H."/>
            <person name="Cheng J.X."/>
            <person name="Dai P.F."/>
            <person name="Guo W.B."/>
            <person name="Han X.H."/>
            <person name="Huang E.J."/>
            <person name="Li L.F."/>
            <person name="Wei W."/>
            <person name="Gao Y.C."/>
            <person name="Liu J.Z."/>
            <person name="Shao H.Z."/>
            <person name="Wang X."/>
            <person name="Wang C.C."/>
            <person name="Yang T.C."/>
            <person name="Huo Q.B."/>
            <person name="Li W."/>
            <person name="Chen H.Y."/>
            <person name="Chen S.E."/>
            <person name="Zhou L.G."/>
            <person name="Ni X.B."/>
            <person name="Tian J.H."/>
            <person name="Sheng Y."/>
            <person name="Liu T."/>
            <person name="Pan Y.S."/>
            <person name="Xia L.Y."/>
            <person name="Li J."/>
            <person name="Zhao F."/>
            <person name="Cao W.C."/>
        </authorList>
    </citation>
    <scope>NUCLEOTIDE SEQUENCE [LARGE SCALE GENOMIC DNA]</scope>
    <source>
        <strain evidence="5">HaeL-2018</strain>
    </source>
</reference>